<evidence type="ECO:0000313" key="1">
    <source>
        <dbReference type="EMBL" id="QJA76891.1"/>
    </source>
</evidence>
<dbReference type="EMBL" id="MT142250">
    <property type="protein sequence ID" value="QJA76891.1"/>
    <property type="molecule type" value="Genomic_DNA"/>
</dbReference>
<dbReference type="AlphaFoldDB" id="A0A6M3K5C2"/>
<proteinExistence type="predicted"/>
<reference evidence="1" key="1">
    <citation type="submission" date="2020-03" db="EMBL/GenBank/DDBJ databases">
        <title>The deep terrestrial virosphere.</title>
        <authorList>
            <person name="Holmfeldt K."/>
            <person name="Nilsson E."/>
            <person name="Simone D."/>
            <person name="Lopez-Fernandez M."/>
            <person name="Wu X."/>
            <person name="de Brujin I."/>
            <person name="Lundin D."/>
            <person name="Andersson A."/>
            <person name="Bertilsson S."/>
            <person name="Dopson M."/>
        </authorList>
    </citation>
    <scope>NUCLEOTIDE SEQUENCE</scope>
    <source>
        <strain evidence="1">MM415A01404</strain>
    </source>
</reference>
<accession>A0A6M3K5C2</accession>
<protein>
    <submittedName>
        <fullName evidence="1">Uncharacterized protein</fullName>
    </submittedName>
</protein>
<name>A0A6M3K5C2_9ZZZZ</name>
<sequence>MFGDRHNSKQQILGIPCQAAANKPGILLLQDVDDSGVYGDHYMWFDSDGNLRHHTSIPTNQDSDGSTISGGATTTLNNVASTAVSASLISDTKNTDDLGSAALYWKDLYVGGNIYIQEVGAGTNDITLAFTAPSDDYTYTFPNAGASASVMLNTGAANTISFANGTSTIVFGANSDLDIAAGKTVNIDQNLTVNTEAVTLDQSLATTDDVTFDALTVTSVTDGTATMTSGAISGVTTLATTSHITLGADNAELRMGAAGASDSYIKFDGSTMVFYDTTCGPYTLQEIAAGTQMNPLVSGDMTISDGKFNWTDATNEVAATWTFAHAGAGSDIDIVSSASSGEVLHVIANSLTTGQVIDIETDSIGAAGALIYLDITEGAHDATGNFIECYNGSGDVFEVGKYGAVTIAGTAYGTDILTATHGDITLTDGALVLTDGVIDADVDGNFGHNFATSANAAGSATTFFTITNSDVSFDQSLLAIDCNSTGAYDAVDLTYDGTAKALHVTLGNAAGYGLYFDVAASATDPLIYADLGTWLGTANEGVIHLISDAAATVPAGQFVVLDQNGTGQHAGAIAGSVLDITDAATAPAAGTSYAVNIDATNIEALWVNAGNIRMNTDQAVQVGAAGEWSTYNSGAASITVLTTDPWTIGAAATNYASFATTGALSFAGTARPTQSIWIPSTNFELHAGTPAVALCGDGADKAHSWAMAPAGAESVVTSIVTPHNFAAVNVTAKIYWCANDNNTTDVKWDIITDPLAEDEDIDADAEITDTITDTEVSANPWDLNITGDITIGAAAEWAAGDYITLIVQRDGAAGGDTCAADANFLGVLLTYTADSL</sequence>
<organism evidence="1">
    <name type="scientific">viral metagenome</name>
    <dbReference type="NCBI Taxonomy" id="1070528"/>
    <lineage>
        <taxon>unclassified sequences</taxon>
        <taxon>metagenomes</taxon>
        <taxon>organismal metagenomes</taxon>
    </lineage>
</organism>
<gene>
    <name evidence="1" type="ORF">MM415A01404_0010</name>
</gene>